<proteinExistence type="predicted"/>
<dbReference type="AlphaFoldDB" id="A0A069QTY4"/>
<reference evidence="2 3" key="1">
    <citation type="submission" date="2013-08" db="EMBL/GenBank/DDBJ databases">
        <authorList>
            <person name="Weinstock G."/>
            <person name="Sodergren E."/>
            <person name="Wylie T."/>
            <person name="Fulton L."/>
            <person name="Fulton R."/>
            <person name="Fronick C."/>
            <person name="O'Laughlin M."/>
            <person name="Godfrey J."/>
            <person name="Miner T."/>
            <person name="Herter B."/>
            <person name="Appelbaum E."/>
            <person name="Cordes M."/>
            <person name="Lek S."/>
            <person name="Wollam A."/>
            <person name="Pepin K.H."/>
            <person name="Palsikar V.B."/>
            <person name="Mitreva M."/>
            <person name="Wilson R.K."/>
        </authorList>
    </citation>
    <scope>NUCLEOTIDE SEQUENCE [LARGE SCALE GENOMIC DNA]</scope>
    <source>
        <strain evidence="2 3">ATCC 15930</strain>
    </source>
</reference>
<name>A0A069QTY4_HOYLO</name>
<feature type="region of interest" description="Disordered" evidence="1">
    <location>
        <begin position="26"/>
        <end position="63"/>
    </location>
</feature>
<comment type="caution">
    <text evidence="2">The sequence shown here is derived from an EMBL/GenBank/DDBJ whole genome shotgun (WGS) entry which is preliminary data.</text>
</comment>
<dbReference type="HOGENOM" id="CLU_2772485_0_0_10"/>
<evidence type="ECO:0000256" key="1">
    <source>
        <dbReference type="SAM" id="MobiDB-lite"/>
    </source>
</evidence>
<feature type="compositionally biased region" description="Basic and acidic residues" evidence="1">
    <location>
        <begin position="40"/>
        <end position="52"/>
    </location>
</feature>
<evidence type="ECO:0000313" key="3">
    <source>
        <dbReference type="Proteomes" id="UP000027442"/>
    </source>
</evidence>
<dbReference type="Proteomes" id="UP000027442">
    <property type="component" value="Unassembled WGS sequence"/>
</dbReference>
<dbReference type="PATRIC" id="fig|1122985.7.peg.610"/>
<keyword evidence="3" id="KW-1185">Reference proteome</keyword>
<protein>
    <submittedName>
        <fullName evidence="2">Uncharacterized protein</fullName>
    </submittedName>
</protein>
<accession>A0A069QTY4</accession>
<gene>
    <name evidence="2" type="ORF">HMPREF1991_00587</name>
</gene>
<sequence>MRTQVYTKPYCVAIHLDLEELLKAPGASKFDNDGDGNSDQNKEIPHNPDEIGAKPNYGWDWDE</sequence>
<evidence type="ECO:0000313" key="2">
    <source>
        <dbReference type="EMBL" id="KDR53326.1"/>
    </source>
</evidence>
<organism evidence="2 3">
    <name type="scientific">Hoylesella loescheii DSM 19665 = JCM 12249 = ATCC 15930</name>
    <dbReference type="NCBI Taxonomy" id="1122985"/>
    <lineage>
        <taxon>Bacteria</taxon>
        <taxon>Pseudomonadati</taxon>
        <taxon>Bacteroidota</taxon>
        <taxon>Bacteroidia</taxon>
        <taxon>Bacteroidales</taxon>
        <taxon>Prevotellaceae</taxon>
        <taxon>Hoylesella</taxon>
    </lineage>
</organism>
<dbReference type="EMBL" id="JNGW01000020">
    <property type="protein sequence ID" value="KDR53326.1"/>
    <property type="molecule type" value="Genomic_DNA"/>
</dbReference>
<dbReference type="RefSeq" id="WP_018967720.1">
    <property type="nucleotide sequence ID" value="NZ_KB899216.1"/>
</dbReference>